<dbReference type="InterPro" id="IPR007025">
    <property type="entry name" value="LEF-8"/>
</dbReference>
<reference evidence="1 2" key="2">
    <citation type="journal article" date="2012" name="J. Virol.">
        <title>The Genome of Pieris rapae Granulovirus.</title>
        <authorList>
            <person name="Zhang B.Q."/>
            <person name="Cheng R.L."/>
            <person name="Wang X.F."/>
            <person name="Zhang C.X."/>
        </authorList>
    </citation>
    <scope>NUCLEOTIDE SEQUENCE [LARGE SCALE GENOMIC DNA]</scope>
    <source>
        <strain evidence="1">Wuhan</strain>
    </source>
</reference>
<accession>D2J4S7</accession>
<evidence type="ECO:0000313" key="2">
    <source>
        <dbReference type="Proteomes" id="UP000202544"/>
    </source>
</evidence>
<dbReference type="GO" id="GO:0003899">
    <property type="term" value="F:DNA-directed RNA polymerase activity"/>
    <property type="evidence" value="ECO:0007669"/>
    <property type="project" value="InterPro"/>
</dbReference>
<dbReference type="OrthoDB" id="898at10239"/>
<dbReference type="GeneID" id="11107117"/>
<keyword evidence="2" id="KW-1185">Reference proteome</keyword>
<dbReference type="KEGG" id="vg:11107117"/>
<sequence length="880" mass="102764">MCIITDFNNLYTYLSENYNLNFQLSCQHDRNSVVSLDSIKTYFCCAVSVSAKKCILHNCVVVILGTWLDRKFRGNESDYGFAGTFVIDGRHFSFPNIMMNNNVLMHNFFDKQYARDKKMKRMFLYGNYDDEKTVNRAIQLVYDKVDDILYVRDVYAKDYIVDSGINKVLREYLKCSGKWPEMDFVFLFEDNYEFFVQLKKIMSVDITYQIDSLSNKIIYKHSYLLLLTYNTILNKIKNNIIAEGEASKKKSILYPVESKKIYDIIVMGKLIQSVSKTLSKQKKYDQEYNSNNNNLEIYPLRHRIGNEVLRIINENLQQDMLKHTCDYVKFVDSFFHGEMTVAGKKFFLCHNTVLPDVNYKHISQLFTKLISEKLFFVNNCRVIANTNKIEHEAEVIEQNQTKEKLLNNFGVESKLKFDNVLVAFNNRPTKYYCDKNNLYSIYYILKRCNTPVEIKFIDNILFINHHEGMVMLKKVVCIDNEIRINTLQTPYEYHNENSLVNRDQVLQFENKANENTTVSLMSTMILEYYKNYLHIFDTIPVSKIIVSLTNLKNGMVVQNKNFKMLPLGNSVVVDDSIYYNDRMFCLWTIVMDKKLKTAEDPYIPHIDLPIKIYHNKINRLKGKASGDLTENVFVYKKSTKNNIIPVEGENYLCIFGTLVCNNKINWNHDGKKYKIEYCASKQWHVYKFYVYFRKVNGQLVEKVDSEMMHDDSGGVFVKLEIVYTVTDLEGLKICGVHGQKGVLNEPEDLSEFVAEDDPTVHAQICLSPISYLSRQTNFINMPAKFCRKDNVRYPLILIPYIFFNNTPDNIYKEFIGKNITGFEKLEGTRLDQWSINQSFMGNRLAEGLQCVRNAANSIESSGQYNVFQTLLHCNNIKIVN</sequence>
<dbReference type="RefSeq" id="YP_003429434.1">
    <property type="nucleotide sequence ID" value="NC_013797.1"/>
</dbReference>
<dbReference type="GO" id="GO:0003677">
    <property type="term" value="F:DNA binding"/>
    <property type="evidence" value="ECO:0007669"/>
    <property type="project" value="InterPro"/>
</dbReference>
<dbReference type="Pfam" id="PF04941">
    <property type="entry name" value="LEF-8"/>
    <property type="match status" value="1"/>
</dbReference>
<evidence type="ECO:0000313" key="1">
    <source>
        <dbReference type="EMBL" id="ACZ63596.1"/>
    </source>
</evidence>
<dbReference type="InterPro" id="IPR007121">
    <property type="entry name" value="RNA_pol_bsu_CS"/>
</dbReference>
<proteinExistence type="predicted"/>
<protein>
    <submittedName>
        <fullName evidence="1">LEF-8</fullName>
    </submittedName>
</protein>
<organism evidence="1 2">
    <name type="scientific">Pieris rapae granulovirus Wuhan</name>
    <dbReference type="NCBI Taxonomy" id="2848030"/>
    <lineage>
        <taxon>Viruses</taxon>
        <taxon>Viruses incertae sedis</taxon>
        <taxon>Naldaviricetes</taxon>
        <taxon>Lefavirales</taxon>
        <taxon>Baculoviridae</taxon>
        <taxon>Betabaculovirus</taxon>
        <taxon>Betabaculovirus arrapae</taxon>
    </lineage>
</organism>
<dbReference type="GO" id="GO:0006351">
    <property type="term" value="P:DNA-templated transcription"/>
    <property type="evidence" value="ECO:0007669"/>
    <property type="project" value="InterPro"/>
</dbReference>
<dbReference type="Proteomes" id="UP000202544">
    <property type="component" value="Segment"/>
</dbReference>
<reference evidence="1 2" key="1">
    <citation type="journal article" date="2011" name="J. Proteome Res.">
        <title>ODV-associated proteins of the Pieris rapae granulovirus.</title>
        <authorList>
            <person name="Wang X.F."/>
            <person name="Zhang B.Q."/>
            <person name="Xu H.J."/>
            <person name="Cui Y.J."/>
            <person name="Xu Y.P."/>
            <person name="Zhang M.J."/>
            <person name="Han Y.S."/>
            <person name="Lee Y.S."/>
            <person name="Bao Y.Y."/>
            <person name="Zhang C.X."/>
        </authorList>
    </citation>
    <scope>NUCLEOTIDE SEQUENCE [LARGE SCALE GENOMIC DNA]</scope>
    <source>
        <strain evidence="1">Wuhan</strain>
    </source>
</reference>
<dbReference type="PROSITE" id="PS01166">
    <property type="entry name" value="RNA_POL_BETA"/>
    <property type="match status" value="1"/>
</dbReference>
<name>D2J4S7_9BBAC</name>
<dbReference type="EMBL" id="GQ884143">
    <property type="protein sequence ID" value="ACZ63596.1"/>
    <property type="molecule type" value="Genomic_DNA"/>
</dbReference>